<dbReference type="EMBL" id="JAPNOA010000013">
    <property type="protein sequence ID" value="MCY0964124.1"/>
    <property type="molecule type" value="Genomic_DNA"/>
</dbReference>
<reference evidence="3" key="1">
    <citation type="submission" date="2022-11" db="EMBL/GenBank/DDBJ databases">
        <title>Parathalassolutuus dongxingensis gen. nov., sp. nov., a novel member of family Oceanospirillaceae isolated from a coastal shrimp pond in Guangxi, China.</title>
        <authorList>
            <person name="Chen H."/>
        </authorList>
    </citation>
    <scope>NUCLEOTIDE SEQUENCE</scope>
    <source>
        <strain evidence="3">G-43</strain>
    </source>
</reference>
<dbReference type="Gene3D" id="2.60.300.12">
    <property type="entry name" value="HesB-like domain"/>
    <property type="match status" value="1"/>
</dbReference>
<dbReference type="AlphaFoldDB" id="A0A9X3EAT2"/>
<name>A0A9X3EAT2_9GAMM</name>
<sequence>MTIETFDPSAPLDVSMTEAAVSHVRKMLQKNAEMCGIRLGVKKSGCSGFKYDVELVTTPVAGDEVIAVADDVTLYIAEDAKAFVRGTVIDFTREGLNSTIKFNNPNARDLCGCGESFSV</sequence>
<evidence type="ECO:0000256" key="1">
    <source>
        <dbReference type="ARBA" id="ARBA00006718"/>
    </source>
</evidence>
<dbReference type="InterPro" id="IPR016092">
    <property type="entry name" value="ATAP"/>
</dbReference>
<evidence type="ECO:0000313" key="3">
    <source>
        <dbReference type="EMBL" id="MCY0964124.1"/>
    </source>
</evidence>
<dbReference type="InterPro" id="IPR035903">
    <property type="entry name" value="HesB-like_dom_sf"/>
</dbReference>
<keyword evidence="4" id="KW-1185">Reference proteome</keyword>
<gene>
    <name evidence="3" type="ORF">OUO13_02915</name>
</gene>
<dbReference type="PANTHER" id="PTHR10072">
    <property type="entry name" value="IRON-SULFUR CLUSTER ASSEMBLY PROTEIN"/>
    <property type="match status" value="1"/>
</dbReference>
<feature type="domain" description="Core" evidence="2">
    <location>
        <begin position="14"/>
        <end position="115"/>
    </location>
</feature>
<dbReference type="PANTHER" id="PTHR10072:SF47">
    <property type="entry name" value="PROTEIN SUFA"/>
    <property type="match status" value="1"/>
</dbReference>
<evidence type="ECO:0000259" key="2">
    <source>
        <dbReference type="Pfam" id="PF01521"/>
    </source>
</evidence>
<dbReference type="InterPro" id="IPR050322">
    <property type="entry name" value="Fe-S_cluster_asmbl/transfer"/>
</dbReference>
<dbReference type="Pfam" id="PF01521">
    <property type="entry name" value="Fe-S_biosyn"/>
    <property type="match status" value="1"/>
</dbReference>
<dbReference type="SUPFAM" id="SSF89360">
    <property type="entry name" value="HesB-like domain"/>
    <property type="match status" value="1"/>
</dbReference>
<proteinExistence type="inferred from homology"/>
<dbReference type="NCBIfam" id="TIGR00049">
    <property type="entry name" value="iron-sulfur cluster assembly accessory protein"/>
    <property type="match status" value="1"/>
</dbReference>
<comment type="similarity">
    <text evidence="1">Belongs to the HesB/IscA family.</text>
</comment>
<protein>
    <submittedName>
        <fullName evidence="3">Iron-sulfur cluster assembly accessory protein</fullName>
    </submittedName>
</protein>
<dbReference type="InterPro" id="IPR000361">
    <property type="entry name" value="ATAP_core_dom"/>
</dbReference>
<evidence type="ECO:0000313" key="4">
    <source>
        <dbReference type="Proteomes" id="UP001150830"/>
    </source>
</evidence>
<organism evidence="3 4">
    <name type="scientific">Parathalassolituus penaei</name>
    <dbReference type="NCBI Taxonomy" id="2997323"/>
    <lineage>
        <taxon>Bacteria</taxon>
        <taxon>Pseudomonadati</taxon>
        <taxon>Pseudomonadota</taxon>
        <taxon>Gammaproteobacteria</taxon>
        <taxon>Oceanospirillales</taxon>
        <taxon>Oceanospirillaceae</taxon>
        <taxon>Parathalassolituus</taxon>
    </lineage>
</organism>
<accession>A0A9X3EAT2</accession>
<dbReference type="GO" id="GO:0051537">
    <property type="term" value="F:2 iron, 2 sulfur cluster binding"/>
    <property type="evidence" value="ECO:0007669"/>
    <property type="project" value="TreeGrafter"/>
</dbReference>
<comment type="caution">
    <text evidence="3">The sequence shown here is derived from an EMBL/GenBank/DDBJ whole genome shotgun (WGS) entry which is preliminary data.</text>
</comment>
<dbReference type="GO" id="GO:0005829">
    <property type="term" value="C:cytosol"/>
    <property type="evidence" value="ECO:0007669"/>
    <property type="project" value="TreeGrafter"/>
</dbReference>
<dbReference type="RefSeq" id="WP_283172343.1">
    <property type="nucleotide sequence ID" value="NZ_JAPNOA010000013.1"/>
</dbReference>
<dbReference type="GO" id="GO:0016226">
    <property type="term" value="P:iron-sulfur cluster assembly"/>
    <property type="evidence" value="ECO:0007669"/>
    <property type="project" value="InterPro"/>
</dbReference>
<dbReference type="Proteomes" id="UP001150830">
    <property type="component" value="Unassembled WGS sequence"/>
</dbReference>